<feature type="region of interest" description="Disordered" evidence="1">
    <location>
        <begin position="16"/>
        <end position="40"/>
    </location>
</feature>
<dbReference type="Proteomes" id="UP001165289">
    <property type="component" value="Unassembled WGS sequence"/>
</dbReference>
<reference evidence="3 4" key="1">
    <citation type="journal article" date="2023" name="BMC Biol.">
        <title>The compact genome of the sponge Oopsacas minuta (Hexactinellida) is lacking key metazoan core genes.</title>
        <authorList>
            <person name="Santini S."/>
            <person name="Schenkelaars Q."/>
            <person name="Jourda C."/>
            <person name="Duchesne M."/>
            <person name="Belahbib H."/>
            <person name="Rocher C."/>
            <person name="Selva M."/>
            <person name="Riesgo A."/>
            <person name="Vervoort M."/>
            <person name="Leys S.P."/>
            <person name="Kodjabachian L."/>
            <person name="Le Bivic A."/>
            <person name="Borchiellini C."/>
            <person name="Claverie J.M."/>
            <person name="Renard E."/>
        </authorList>
    </citation>
    <scope>NUCLEOTIDE SEQUENCE [LARGE SCALE GENOMIC DNA]</scope>
    <source>
        <strain evidence="3">SPO-2</strain>
    </source>
</reference>
<organism evidence="3 4">
    <name type="scientific">Oopsacas minuta</name>
    <dbReference type="NCBI Taxonomy" id="111878"/>
    <lineage>
        <taxon>Eukaryota</taxon>
        <taxon>Metazoa</taxon>
        <taxon>Porifera</taxon>
        <taxon>Hexactinellida</taxon>
        <taxon>Hexasterophora</taxon>
        <taxon>Lyssacinosida</taxon>
        <taxon>Leucopsacidae</taxon>
        <taxon>Oopsacas</taxon>
    </lineage>
</organism>
<keyword evidence="4" id="KW-1185">Reference proteome</keyword>
<protein>
    <submittedName>
        <fullName evidence="3">Pericentriolar material 1 protein isoform X1</fullName>
    </submittedName>
</protein>
<evidence type="ECO:0000313" key="4">
    <source>
        <dbReference type="Proteomes" id="UP001165289"/>
    </source>
</evidence>
<comment type="caution">
    <text evidence="3">The sequence shown here is derived from an EMBL/GenBank/DDBJ whole genome shotgun (WGS) entry which is preliminary data.</text>
</comment>
<gene>
    <name evidence="3" type="ORF">LOD99_11934</name>
</gene>
<accession>A0AAV7JI35</accession>
<evidence type="ECO:0000313" key="3">
    <source>
        <dbReference type="EMBL" id="KAI6648125.1"/>
    </source>
</evidence>
<dbReference type="EMBL" id="JAKMXF010000332">
    <property type="protein sequence ID" value="KAI6648125.1"/>
    <property type="molecule type" value="Genomic_DNA"/>
</dbReference>
<evidence type="ECO:0000256" key="1">
    <source>
        <dbReference type="SAM" id="MobiDB-lite"/>
    </source>
</evidence>
<dbReference type="AlphaFoldDB" id="A0AAV7JI35"/>
<dbReference type="InterPro" id="IPR031446">
    <property type="entry name" value="PCM1_C"/>
</dbReference>
<feature type="domain" description="Pericentriolar material 1 protein C-terminal" evidence="2">
    <location>
        <begin position="42"/>
        <end position="96"/>
    </location>
</feature>
<dbReference type="Pfam" id="PF15717">
    <property type="entry name" value="PCM1_C"/>
    <property type="match status" value="1"/>
</dbReference>
<evidence type="ECO:0000259" key="2">
    <source>
        <dbReference type="Pfam" id="PF15717"/>
    </source>
</evidence>
<sequence>MYLVRSLLQLPKSRENRLEKSAPVTSANSQKRFSPGLESPSFDQVREEIYSEVASLISENETRLYHMLKFLRAVRSLNTDYLIQCGLSSLNRVINNYQNPDVIDFSAISPPPPASFLPCAQMSERQQQMKERKETVYSPTQNFPIDGHYYLNTSLSDSSEKVDKRSFPPAYQLSGAVDQHYSLGDKPHDFKEIRIAVSDEDNISEVTAYPSEGDFEEGVVSAWKQQVSTLVILLTHFLDEHLDECCEAQLFLLTFEIERQ</sequence>
<feature type="compositionally biased region" description="Polar residues" evidence="1">
    <location>
        <begin position="23"/>
        <end position="32"/>
    </location>
</feature>
<name>A0AAV7JI35_9METZ</name>
<proteinExistence type="predicted"/>